<comment type="caution">
    <text evidence="4">The sequence shown here is derived from an EMBL/GenBank/DDBJ whole genome shotgun (WGS) entry which is preliminary data.</text>
</comment>
<feature type="signal peptide" evidence="2">
    <location>
        <begin position="1"/>
        <end position="25"/>
    </location>
</feature>
<dbReference type="SUPFAM" id="SSF49329">
    <property type="entry name" value="Cu,Zn superoxide dismutase-like"/>
    <property type="match status" value="1"/>
</dbReference>
<dbReference type="InterPro" id="IPR001424">
    <property type="entry name" value="SOD_Cu_Zn_dom"/>
</dbReference>
<evidence type="ECO:0000259" key="3">
    <source>
        <dbReference type="Pfam" id="PF00080"/>
    </source>
</evidence>
<name>A0A2S5GCH7_9BACL</name>
<reference evidence="4 5" key="1">
    <citation type="submission" date="2018-02" db="EMBL/GenBank/DDBJ databases">
        <title>Jeotgalibacillus proteolyticum sp. nov. a protease producing bacterium isolated from ocean sediments of Laizhou Bay.</title>
        <authorList>
            <person name="Li Y."/>
        </authorList>
    </citation>
    <scope>NUCLEOTIDE SEQUENCE [LARGE SCALE GENOMIC DNA]</scope>
    <source>
        <strain evidence="4 5">22-7</strain>
    </source>
</reference>
<evidence type="ECO:0000313" key="5">
    <source>
        <dbReference type="Proteomes" id="UP000239047"/>
    </source>
</evidence>
<protein>
    <submittedName>
        <fullName evidence="4">Superoxide dismutase</fullName>
    </submittedName>
</protein>
<evidence type="ECO:0000256" key="1">
    <source>
        <dbReference type="ARBA" id="ARBA00010457"/>
    </source>
</evidence>
<dbReference type="OrthoDB" id="9792957at2"/>
<proteinExistence type="inferred from homology"/>
<gene>
    <name evidence="4" type="ORF">C4B60_08080</name>
</gene>
<keyword evidence="2" id="KW-0732">Signal</keyword>
<dbReference type="EMBL" id="PREZ01000003">
    <property type="protein sequence ID" value="PPA70742.1"/>
    <property type="molecule type" value="Genomic_DNA"/>
</dbReference>
<evidence type="ECO:0000313" key="4">
    <source>
        <dbReference type="EMBL" id="PPA70742.1"/>
    </source>
</evidence>
<dbReference type="GO" id="GO:0006801">
    <property type="term" value="P:superoxide metabolic process"/>
    <property type="evidence" value="ECO:0007669"/>
    <property type="project" value="InterPro"/>
</dbReference>
<dbReference type="CDD" id="cd00305">
    <property type="entry name" value="Cu-Zn_Superoxide_Dismutase"/>
    <property type="match status" value="1"/>
</dbReference>
<dbReference type="PANTHER" id="PTHR10003">
    <property type="entry name" value="SUPEROXIDE DISMUTASE CU-ZN -RELATED"/>
    <property type="match status" value="1"/>
</dbReference>
<feature type="domain" description="Superoxide dismutase copper/zinc binding" evidence="3">
    <location>
        <begin position="53"/>
        <end position="184"/>
    </location>
</feature>
<keyword evidence="5" id="KW-1185">Reference proteome</keyword>
<dbReference type="InterPro" id="IPR024134">
    <property type="entry name" value="SOD_Cu/Zn_/chaperone"/>
</dbReference>
<organism evidence="4 5">
    <name type="scientific">Jeotgalibacillus proteolyticus</name>
    <dbReference type="NCBI Taxonomy" id="2082395"/>
    <lineage>
        <taxon>Bacteria</taxon>
        <taxon>Bacillati</taxon>
        <taxon>Bacillota</taxon>
        <taxon>Bacilli</taxon>
        <taxon>Bacillales</taxon>
        <taxon>Caryophanaceae</taxon>
        <taxon>Jeotgalibacillus</taxon>
    </lineage>
</organism>
<comment type="similarity">
    <text evidence="1">Belongs to the Cu-Zn superoxide dismutase family.</text>
</comment>
<dbReference type="Gene3D" id="2.60.40.200">
    <property type="entry name" value="Superoxide dismutase, copper/zinc binding domain"/>
    <property type="match status" value="1"/>
</dbReference>
<dbReference type="Proteomes" id="UP000239047">
    <property type="component" value="Unassembled WGS sequence"/>
</dbReference>
<dbReference type="InterPro" id="IPR036423">
    <property type="entry name" value="SOD-like_Cu/Zn_dom_sf"/>
</dbReference>
<feature type="chain" id="PRO_5015528475" evidence="2">
    <location>
        <begin position="26"/>
        <end position="186"/>
    </location>
</feature>
<accession>A0A2S5GCH7</accession>
<dbReference type="RefSeq" id="WP_104057492.1">
    <property type="nucleotide sequence ID" value="NZ_PREZ01000003.1"/>
</dbReference>
<dbReference type="PROSITE" id="PS51257">
    <property type="entry name" value="PROKAR_LIPOPROTEIN"/>
    <property type="match status" value="1"/>
</dbReference>
<dbReference type="AlphaFoldDB" id="A0A2S5GCH7"/>
<sequence length="186" mass="19524">MKKAGFFLTAALFLAGCNGIGSMIADDKAVPVTEAPAPAIEVKMINVEGKQAGTALLNETAEGVKVALKVKGLEPGEKAVHFHEKASCEPPEFTSAGGHFNPHKKQHGFENPKGFHAGDLPNLVVDRDGTVDLELTVEAVTLKNGAENSLLDPDGSTLVIHEGPDDYKTDPAGNSGKRIICGEIKS</sequence>
<dbReference type="GO" id="GO:0005507">
    <property type="term" value="F:copper ion binding"/>
    <property type="evidence" value="ECO:0007669"/>
    <property type="project" value="InterPro"/>
</dbReference>
<evidence type="ECO:0000256" key="2">
    <source>
        <dbReference type="SAM" id="SignalP"/>
    </source>
</evidence>
<dbReference type="Pfam" id="PF00080">
    <property type="entry name" value="Sod_Cu"/>
    <property type="match status" value="1"/>
</dbReference>